<dbReference type="Proteomes" id="UP001152803">
    <property type="component" value="Unassembled WGS sequence"/>
</dbReference>
<proteinExistence type="predicted"/>
<evidence type="ECO:0000313" key="1">
    <source>
        <dbReference type="EMBL" id="KAJ8269402.1"/>
    </source>
</evidence>
<reference evidence="1" key="1">
    <citation type="journal article" date="2023" name="Science">
        <title>Genome structures resolve the early diversification of teleost fishes.</title>
        <authorList>
            <person name="Parey E."/>
            <person name="Louis A."/>
            <person name="Montfort J."/>
            <person name="Bouchez O."/>
            <person name="Roques C."/>
            <person name="Iampietro C."/>
            <person name="Lluch J."/>
            <person name="Castinel A."/>
            <person name="Donnadieu C."/>
            <person name="Desvignes T."/>
            <person name="Floi Bucao C."/>
            <person name="Jouanno E."/>
            <person name="Wen M."/>
            <person name="Mejri S."/>
            <person name="Dirks R."/>
            <person name="Jansen H."/>
            <person name="Henkel C."/>
            <person name="Chen W.J."/>
            <person name="Zahm M."/>
            <person name="Cabau C."/>
            <person name="Klopp C."/>
            <person name="Thompson A.W."/>
            <person name="Robinson-Rechavi M."/>
            <person name="Braasch I."/>
            <person name="Lecointre G."/>
            <person name="Bobe J."/>
            <person name="Postlethwait J.H."/>
            <person name="Berthelot C."/>
            <person name="Roest Crollius H."/>
            <person name="Guiguen Y."/>
        </authorList>
    </citation>
    <scope>NUCLEOTIDE SEQUENCE</scope>
    <source>
        <strain evidence="1">Concon-B</strain>
    </source>
</reference>
<dbReference type="AlphaFoldDB" id="A0A9Q1DGN4"/>
<accession>A0A9Q1DGN4</accession>
<keyword evidence="2" id="KW-1185">Reference proteome</keyword>
<evidence type="ECO:0000313" key="2">
    <source>
        <dbReference type="Proteomes" id="UP001152803"/>
    </source>
</evidence>
<comment type="caution">
    <text evidence="1">The sequence shown here is derived from an EMBL/GenBank/DDBJ whole genome shotgun (WGS) entry which is preliminary data.</text>
</comment>
<dbReference type="EMBL" id="JAFJMO010000008">
    <property type="protein sequence ID" value="KAJ8269402.1"/>
    <property type="molecule type" value="Genomic_DNA"/>
</dbReference>
<gene>
    <name evidence="1" type="ORF">COCON_G00120090</name>
</gene>
<organism evidence="1 2">
    <name type="scientific">Conger conger</name>
    <name type="common">Conger eel</name>
    <name type="synonym">Muraena conger</name>
    <dbReference type="NCBI Taxonomy" id="82655"/>
    <lineage>
        <taxon>Eukaryota</taxon>
        <taxon>Metazoa</taxon>
        <taxon>Chordata</taxon>
        <taxon>Craniata</taxon>
        <taxon>Vertebrata</taxon>
        <taxon>Euteleostomi</taxon>
        <taxon>Actinopterygii</taxon>
        <taxon>Neopterygii</taxon>
        <taxon>Teleostei</taxon>
        <taxon>Anguilliformes</taxon>
        <taxon>Congridae</taxon>
        <taxon>Conger</taxon>
    </lineage>
</organism>
<sequence>MSNWAETPRPVLRLEQTRPNTFITVVEAESPRIHIFGPKASVRPQQYTQTDDWPHYRGVTVGQTVTSSPAGFPPFWRGAS</sequence>
<name>A0A9Q1DGN4_CONCO</name>
<protein>
    <submittedName>
        <fullName evidence="1">Uncharacterized protein</fullName>
    </submittedName>
</protein>